<evidence type="ECO:0000313" key="3">
    <source>
        <dbReference type="Proteomes" id="UP000662814"/>
    </source>
</evidence>
<dbReference type="InterPro" id="IPR029068">
    <property type="entry name" value="Glyas_Bleomycin-R_OHBP_Dase"/>
</dbReference>
<reference evidence="2 3" key="1">
    <citation type="submission" date="2020-12" db="EMBL/GenBank/DDBJ databases">
        <title>Microbacterium sp. HY060.</title>
        <authorList>
            <person name="Zhou J."/>
        </authorList>
    </citation>
    <scope>NUCLEOTIDE SEQUENCE [LARGE SCALE GENOMIC DNA]</scope>
    <source>
        <strain evidence="2 3">HY60</strain>
    </source>
</reference>
<proteinExistence type="predicted"/>
<dbReference type="InterPro" id="IPR052164">
    <property type="entry name" value="Anthracycline_SecMetBiosynth"/>
</dbReference>
<keyword evidence="3" id="KW-1185">Reference proteome</keyword>
<dbReference type="InterPro" id="IPR004360">
    <property type="entry name" value="Glyas_Fos-R_dOase_dom"/>
</dbReference>
<dbReference type="PANTHER" id="PTHR33993:SF14">
    <property type="entry name" value="GB|AAF24581.1"/>
    <property type="match status" value="1"/>
</dbReference>
<dbReference type="EMBL" id="CP061169">
    <property type="protein sequence ID" value="QPZ38787.1"/>
    <property type="molecule type" value="Genomic_DNA"/>
</dbReference>
<evidence type="ECO:0000313" key="2">
    <source>
        <dbReference type="EMBL" id="QPZ38787.1"/>
    </source>
</evidence>
<dbReference type="Pfam" id="PF00903">
    <property type="entry name" value="Glyoxalase"/>
    <property type="match status" value="1"/>
</dbReference>
<evidence type="ECO:0000259" key="1">
    <source>
        <dbReference type="PROSITE" id="PS51819"/>
    </source>
</evidence>
<sequence length="116" mass="12204">MASQLSYWVLNVVDLEKAAAFYGDVFDWTFSEPGSAGGYHVLGSDPMGGIGPRGESGARSPNLLAFQPDDVDAAIERIRALGGTADEPGGDASAHGRWIECTDDQGTPFALYKPAV</sequence>
<dbReference type="Proteomes" id="UP000662814">
    <property type="component" value="Chromosome"/>
</dbReference>
<organism evidence="2 3">
    <name type="scientific">Paramicrobacterium chengjingii</name>
    <dbReference type="NCBI Taxonomy" id="2769067"/>
    <lineage>
        <taxon>Bacteria</taxon>
        <taxon>Bacillati</taxon>
        <taxon>Actinomycetota</taxon>
        <taxon>Actinomycetes</taxon>
        <taxon>Micrococcales</taxon>
        <taxon>Microbacteriaceae</taxon>
        <taxon>Paramicrobacterium</taxon>
    </lineage>
</organism>
<dbReference type="CDD" id="cd07247">
    <property type="entry name" value="SgaA_N_like"/>
    <property type="match status" value="1"/>
</dbReference>
<dbReference type="SUPFAM" id="SSF54593">
    <property type="entry name" value="Glyoxalase/Bleomycin resistance protein/Dihydroxybiphenyl dioxygenase"/>
    <property type="match status" value="1"/>
</dbReference>
<dbReference type="RefSeq" id="WP_166985535.1">
    <property type="nucleotide sequence ID" value="NZ_CP061169.1"/>
</dbReference>
<dbReference type="InterPro" id="IPR037523">
    <property type="entry name" value="VOC_core"/>
</dbReference>
<feature type="domain" description="VOC" evidence="1">
    <location>
        <begin position="4"/>
        <end position="114"/>
    </location>
</feature>
<name>A0ABX6YJ53_9MICO</name>
<gene>
    <name evidence="2" type="ORF">HCR76_01365</name>
</gene>
<dbReference type="PANTHER" id="PTHR33993">
    <property type="entry name" value="GLYOXALASE-RELATED"/>
    <property type="match status" value="1"/>
</dbReference>
<dbReference type="PROSITE" id="PS51819">
    <property type="entry name" value="VOC"/>
    <property type="match status" value="1"/>
</dbReference>
<accession>A0ABX6YJ53</accession>
<dbReference type="Gene3D" id="3.10.180.10">
    <property type="entry name" value="2,3-Dihydroxybiphenyl 1,2-Dioxygenase, domain 1"/>
    <property type="match status" value="1"/>
</dbReference>
<protein>
    <submittedName>
        <fullName evidence="2">VOC family protein</fullName>
    </submittedName>
</protein>